<protein>
    <recommendedName>
        <fullName evidence="3">Alpha/Beta hydrolase protein</fullName>
    </recommendedName>
</protein>
<proteinExistence type="predicted"/>
<dbReference type="Gene3D" id="3.40.50.1820">
    <property type="entry name" value="alpha/beta hydrolase"/>
    <property type="match status" value="1"/>
</dbReference>
<reference evidence="1 2" key="1">
    <citation type="journal article" date="2019" name="Nat. Ecol. Evol.">
        <title>Megaphylogeny resolves global patterns of mushroom evolution.</title>
        <authorList>
            <person name="Varga T."/>
            <person name="Krizsan K."/>
            <person name="Foldi C."/>
            <person name="Dima B."/>
            <person name="Sanchez-Garcia M."/>
            <person name="Sanchez-Ramirez S."/>
            <person name="Szollosi G.J."/>
            <person name="Szarkandi J.G."/>
            <person name="Papp V."/>
            <person name="Albert L."/>
            <person name="Andreopoulos W."/>
            <person name="Angelini C."/>
            <person name="Antonin V."/>
            <person name="Barry K.W."/>
            <person name="Bougher N.L."/>
            <person name="Buchanan P."/>
            <person name="Buyck B."/>
            <person name="Bense V."/>
            <person name="Catcheside P."/>
            <person name="Chovatia M."/>
            <person name="Cooper J."/>
            <person name="Damon W."/>
            <person name="Desjardin D."/>
            <person name="Finy P."/>
            <person name="Geml J."/>
            <person name="Haridas S."/>
            <person name="Hughes K."/>
            <person name="Justo A."/>
            <person name="Karasinski D."/>
            <person name="Kautmanova I."/>
            <person name="Kiss B."/>
            <person name="Kocsube S."/>
            <person name="Kotiranta H."/>
            <person name="LaButti K.M."/>
            <person name="Lechner B.E."/>
            <person name="Liimatainen K."/>
            <person name="Lipzen A."/>
            <person name="Lukacs Z."/>
            <person name="Mihaltcheva S."/>
            <person name="Morgado L.N."/>
            <person name="Niskanen T."/>
            <person name="Noordeloos M.E."/>
            <person name="Ohm R.A."/>
            <person name="Ortiz-Santana B."/>
            <person name="Ovrebo C."/>
            <person name="Racz N."/>
            <person name="Riley R."/>
            <person name="Savchenko A."/>
            <person name="Shiryaev A."/>
            <person name="Soop K."/>
            <person name="Spirin V."/>
            <person name="Szebenyi C."/>
            <person name="Tomsovsky M."/>
            <person name="Tulloss R.E."/>
            <person name="Uehling J."/>
            <person name="Grigoriev I.V."/>
            <person name="Vagvolgyi C."/>
            <person name="Papp T."/>
            <person name="Martin F.M."/>
            <person name="Miettinen O."/>
            <person name="Hibbett D.S."/>
            <person name="Nagy L.G."/>
        </authorList>
    </citation>
    <scope>NUCLEOTIDE SEQUENCE [LARGE SCALE GENOMIC DNA]</scope>
    <source>
        <strain evidence="1 2">CBS 309.79</strain>
    </source>
</reference>
<evidence type="ECO:0000313" key="2">
    <source>
        <dbReference type="Proteomes" id="UP000305067"/>
    </source>
</evidence>
<dbReference type="STRING" id="1884261.A0A5C3Q6R1"/>
<dbReference type="AlphaFoldDB" id="A0A5C3Q6R1"/>
<accession>A0A5C3Q6R1</accession>
<keyword evidence="2" id="KW-1185">Reference proteome</keyword>
<dbReference type="EMBL" id="ML178872">
    <property type="protein sequence ID" value="TFK95878.1"/>
    <property type="molecule type" value="Genomic_DNA"/>
</dbReference>
<dbReference type="InterPro" id="IPR029058">
    <property type="entry name" value="AB_hydrolase_fold"/>
</dbReference>
<evidence type="ECO:0008006" key="3">
    <source>
        <dbReference type="Google" id="ProtNLM"/>
    </source>
</evidence>
<organism evidence="1 2">
    <name type="scientific">Pterulicium gracile</name>
    <dbReference type="NCBI Taxonomy" id="1884261"/>
    <lineage>
        <taxon>Eukaryota</taxon>
        <taxon>Fungi</taxon>
        <taxon>Dikarya</taxon>
        <taxon>Basidiomycota</taxon>
        <taxon>Agaricomycotina</taxon>
        <taxon>Agaricomycetes</taxon>
        <taxon>Agaricomycetidae</taxon>
        <taxon>Agaricales</taxon>
        <taxon>Pleurotineae</taxon>
        <taxon>Pterulaceae</taxon>
        <taxon>Pterulicium</taxon>
    </lineage>
</organism>
<sequence length="178" mass="19670">MITAPTPKAITVQNFLAASTEKQVDTWTSLQQAREAMLKKAPWRSWDKRAFEAFSRYGLKPVDIANPMGPVTLKTSKIDTAATYRDPHGLRRCYLYLGDLVKHIPVHMVFGDVPDVMEENTRNGIIDVASGGRDKFASLKLVESAGHLITVAHPKELAVALSDAFQAVARSKPQLARL</sequence>
<name>A0A5C3Q6R1_9AGAR</name>
<gene>
    <name evidence="1" type="ORF">BDV98DRAFT_346518</name>
</gene>
<dbReference type="Proteomes" id="UP000305067">
    <property type="component" value="Unassembled WGS sequence"/>
</dbReference>
<dbReference type="OrthoDB" id="94039at2759"/>
<evidence type="ECO:0000313" key="1">
    <source>
        <dbReference type="EMBL" id="TFK95878.1"/>
    </source>
</evidence>